<proteinExistence type="predicted"/>
<evidence type="ECO:0000313" key="6">
    <source>
        <dbReference type="Proteomes" id="UP000245998"/>
    </source>
</evidence>
<gene>
    <name evidence="5" type="ORF">DCC39_09280</name>
</gene>
<dbReference type="SUPFAM" id="SSF46689">
    <property type="entry name" value="Homeodomain-like"/>
    <property type="match status" value="2"/>
</dbReference>
<evidence type="ECO:0000256" key="1">
    <source>
        <dbReference type="ARBA" id="ARBA00023015"/>
    </source>
</evidence>
<keyword evidence="3" id="KW-0804">Transcription</keyword>
<dbReference type="InterPro" id="IPR037923">
    <property type="entry name" value="HTH-like"/>
</dbReference>
<evidence type="ECO:0000256" key="2">
    <source>
        <dbReference type="ARBA" id="ARBA00023125"/>
    </source>
</evidence>
<evidence type="ECO:0000256" key="3">
    <source>
        <dbReference type="ARBA" id="ARBA00023163"/>
    </source>
</evidence>
<dbReference type="GO" id="GO:0043565">
    <property type="term" value="F:sequence-specific DNA binding"/>
    <property type="evidence" value="ECO:0007669"/>
    <property type="project" value="InterPro"/>
</dbReference>
<dbReference type="Gene3D" id="1.10.10.60">
    <property type="entry name" value="Homeodomain-like"/>
    <property type="match status" value="2"/>
</dbReference>
<dbReference type="SMART" id="SM00342">
    <property type="entry name" value="HTH_ARAC"/>
    <property type="match status" value="1"/>
</dbReference>
<sequence>MIFTRLELPETGVHLYEYKHQRGDNISLHYHNNFQILYVLDGDGRITLDGECYEFSRDRTALIIPNSPHSIQADLKLTVLVLAFSAHLLEPNITEELLKVCQNRSQYFQLDLFRASEIKQLLRKMLFEQSNYDSLCKLSLPVYLLEALLMYIRLKTEKNFDSANDVRCLQMREYIDKHYFENITAESLSLKFGISHRYLNNIFKGKFNETPLQYLQKVRIDRSKELLIETDKEIAYICFEVGYETLSTFYRSFRNVVGMSPNKFRNTNQYFKKVKNVMA</sequence>
<dbReference type="Pfam" id="PF02311">
    <property type="entry name" value="AraC_binding"/>
    <property type="match status" value="1"/>
</dbReference>
<protein>
    <submittedName>
        <fullName evidence="5">AraC family transcriptional regulator</fullName>
    </submittedName>
</protein>
<dbReference type="PANTHER" id="PTHR43280:SF2">
    <property type="entry name" value="HTH-TYPE TRANSCRIPTIONAL REGULATOR EXSA"/>
    <property type="match status" value="1"/>
</dbReference>
<dbReference type="RefSeq" id="WP_116554612.1">
    <property type="nucleotide sequence ID" value="NZ_QCZG01000016.1"/>
</dbReference>
<dbReference type="Proteomes" id="UP000245998">
    <property type="component" value="Unassembled WGS sequence"/>
</dbReference>
<feature type="domain" description="HTH araC/xylS-type" evidence="4">
    <location>
        <begin position="169"/>
        <end position="267"/>
    </location>
</feature>
<keyword evidence="2" id="KW-0238">DNA-binding</keyword>
<dbReference type="AlphaFoldDB" id="A0A2U1K2S0"/>
<dbReference type="InterPro" id="IPR014710">
    <property type="entry name" value="RmlC-like_jellyroll"/>
</dbReference>
<evidence type="ECO:0000259" key="4">
    <source>
        <dbReference type="PROSITE" id="PS01124"/>
    </source>
</evidence>
<dbReference type="PROSITE" id="PS01124">
    <property type="entry name" value="HTH_ARAC_FAMILY_2"/>
    <property type="match status" value="1"/>
</dbReference>
<accession>A0A2U1K2S0</accession>
<dbReference type="InterPro" id="IPR009057">
    <property type="entry name" value="Homeodomain-like_sf"/>
</dbReference>
<dbReference type="InterPro" id="IPR003313">
    <property type="entry name" value="AraC-bd"/>
</dbReference>
<dbReference type="InterPro" id="IPR018062">
    <property type="entry name" value="HTH_AraC-typ_CS"/>
</dbReference>
<dbReference type="OrthoDB" id="9816335at2"/>
<dbReference type="Gene3D" id="2.60.120.10">
    <property type="entry name" value="Jelly Rolls"/>
    <property type="match status" value="1"/>
</dbReference>
<dbReference type="InterPro" id="IPR018060">
    <property type="entry name" value="HTH_AraC"/>
</dbReference>
<organism evidence="5 6">
    <name type="scientific">Pueribacillus theae</name>
    <dbReference type="NCBI Taxonomy" id="2171751"/>
    <lineage>
        <taxon>Bacteria</taxon>
        <taxon>Bacillati</taxon>
        <taxon>Bacillota</taxon>
        <taxon>Bacilli</taxon>
        <taxon>Bacillales</taxon>
        <taxon>Bacillaceae</taxon>
        <taxon>Pueribacillus</taxon>
    </lineage>
</organism>
<dbReference type="Pfam" id="PF12833">
    <property type="entry name" value="HTH_18"/>
    <property type="match status" value="1"/>
</dbReference>
<dbReference type="GO" id="GO:0003700">
    <property type="term" value="F:DNA-binding transcription factor activity"/>
    <property type="evidence" value="ECO:0007669"/>
    <property type="project" value="InterPro"/>
</dbReference>
<dbReference type="EMBL" id="QCZG01000016">
    <property type="protein sequence ID" value="PWA11820.1"/>
    <property type="molecule type" value="Genomic_DNA"/>
</dbReference>
<reference evidence="5 6" key="1">
    <citation type="submission" date="2018-04" db="EMBL/GenBank/DDBJ databases">
        <title>Camelliibacillus theae gen. nov., sp. nov., isolated from Pu'er tea.</title>
        <authorList>
            <person name="Niu L."/>
        </authorList>
    </citation>
    <scope>NUCLEOTIDE SEQUENCE [LARGE SCALE GENOMIC DNA]</scope>
    <source>
        <strain evidence="5 6">T8</strain>
    </source>
</reference>
<comment type="caution">
    <text evidence="5">The sequence shown here is derived from an EMBL/GenBank/DDBJ whole genome shotgun (WGS) entry which is preliminary data.</text>
</comment>
<evidence type="ECO:0000313" key="5">
    <source>
        <dbReference type="EMBL" id="PWA11820.1"/>
    </source>
</evidence>
<dbReference type="SUPFAM" id="SSF51215">
    <property type="entry name" value="Regulatory protein AraC"/>
    <property type="match status" value="1"/>
</dbReference>
<keyword evidence="6" id="KW-1185">Reference proteome</keyword>
<keyword evidence="1" id="KW-0805">Transcription regulation</keyword>
<dbReference type="PANTHER" id="PTHR43280">
    <property type="entry name" value="ARAC-FAMILY TRANSCRIPTIONAL REGULATOR"/>
    <property type="match status" value="1"/>
</dbReference>
<dbReference type="PROSITE" id="PS00041">
    <property type="entry name" value="HTH_ARAC_FAMILY_1"/>
    <property type="match status" value="1"/>
</dbReference>
<name>A0A2U1K2S0_9BACI</name>